<proteinExistence type="inferred from homology"/>
<feature type="chain" id="PRO_5003654507" evidence="3">
    <location>
        <begin position="28"/>
        <end position="651"/>
    </location>
</feature>
<gene>
    <name evidence="6" type="ordered locus">Q7C_1770</name>
</gene>
<accession>I1YJ18</accession>
<dbReference type="SUPFAM" id="SSF53955">
    <property type="entry name" value="Lysozyme-like"/>
    <property type="match status" value="1"/>
</dbReference>
<dbReference type="InterPro" id="IPR037061">
    <property type="entry name" value="Lytic_TGlycoase_superhlx_L_sf"/>
</dbReference>
<feature type="domain" description="Lytic transglycosylase superhelical linker" evidence="5">
    <location>
        <begin position="411"/>
        <end position="477"/>
    </location>
</feature>
<dbReference type="InterPro" id="IPR012289">
    <property type="entry name" value="Lytic_TGlycosylase_superhlx_L"/>
</dbReference>
<dbReference type="HOGENOM" id="CLU_019016_0_1_6"/>
<evidence type="ECO:0000313" key="6">
    <source>
        <dbReference type="EMBL" id="AFJ02911.1"/>
    </source>
</evidence>
<dbReference type="Pfam" id="PF14718">
    <property type="entry name" value="SLT_L"/>
    <property type="match status" value="1"/>
</dbReference>
<dbReference type="PROSITE" id="PS00922">
    <property type="entry name" value="TRANSGLYCOSYLASE"/>
    <property type="match status" value="1"/>
</dbReference>
<dbReference type="Gene3D" id="1.10.530.10">
    <property type="match status" value="1"/>
</dbReference>
<dbReference type="AlphaFoldDB" id="I1YJ18"/>
<evidence type="ECO:0000259" key="4">
    <source>
        <dbReference type="Pfam" id="PF01464"/>
    </source>
</evidence>
<keyword evidence="7" id="KW-1185">Reference proteome</keyword>
<evidence type="ECO:0000256" key="3">
    <source>
        <dbReference type="SAM" id="SignalP"/>
    </source>
</evidence>
<dbReference type="GO" id="GO:0000270">
    <property type="term" value="P:peptidoglycan metabolic process"/>
    <property type="evidence" value="ECO:0007669"/>
    <property type="project" value="InterPro"/>
</dbReference>
<evidence type="ECO:0000259" key="5">
    <source>
        <dbReference type="Pfam" id="PF14718"/>
    </source>
</evidence>
<dbReference type="InterPro" id="IPR008258">
    <property type="entry name" value="Transglycosylase_SLT_dom_1"/>
</dbReference>
<dbReference type="GO" id="GO:0008933">
    <property type="term" value="F:peptidoglycan lytic transglycosylase activity"/>
    <property type="evidence" value="ECO:0007669"/>
    <property type="project" value="InterPro"/>
</dbReference>
<dbReference type="KEGG" id="mec:Q7C_1770"/>
<dbReference type="CDD" id="cd13401">
    <property type="entry name" value="Slt70-like"/>
    <property type="match status" value="1"/>
</dbReference>
<dbReference type="RefSeq" id="WP_014704331.1">
    <property type="nucleotide sequence ID" value="NC_017856.1"/>
</dbReference>
<dbReference type="eggNOG" id="COG0741">
    <property type="taxonomic scope" value="Bacteria"/>
</dbReference>
<dbReference type="EMBL" id="CP003380">
    <property type="protein sequence ID" value="AFJ02911.1"/>
    <property type="molecule type" value="Genomic_DNA"/>
</dbReference>
<dbReference type="Gene3D" id="1.10.1240.20">
    <property type="entry name" value="Lytic transglycosylase, superhelical linker domain"/>
    <property type="match status" value="1"/>
</dbReference>
<sequence precursor="true">MKTPLMRLCKPLFLFAILLSYSLAGFAASDRETQRKTYEQARQSLQSNQLTEFQRLRNQLDDYPLQGYLDYLYLRQRLTMVNDDSVMAFLEKHEDTFYAERLRQAMLDKLAATKQWSSFLRFYQESASAQRQCQYTQALIHTGQHQLAQQSAKALWLVGYSQPKACDPVFTYLAANNAISDDMRWERLRLALRNNAFGLARYLAKTVNASATALAWTERWETIHQNPPVLLNQLPAQVDHNRISLANDVPLAREIILHGLHRLARQDPDKAWLQWQRLKDAYRFSDSDRQQIHRQIGLWAALNRSDNALRYFGETQNEPWRVRAALWQQNWPAVKMAIASLDDNLRQEAKWQYWLARSLYETGDKEAAAAIWRTISDARDYYAFLAADRLDLDYQMHDRDINASAAEQAEIRQTAGYQRLYEFFHLNEDLEARREVYYLQNVLSKRQLELLALETHRWGWHDQTIALLGRAQSWDPLDQRFPLVHTEAIQQAAKMNKLDNAWLIAIARRESAFNPTARSHAGALGLMQVMPATGRSTAKLLGQPLSSVSELLQPESNIRIGSRYLKQVYSDLQRNPVLATAAYNAGPHRVNRWLPTQQALPADIWAENIPFNETRHYIRAVMSYAAIFDYQLQQPITRLKQRMPDVQPVTP</sequence>
<dbReference type="Gene3D" id="1.25.20.10">
    <property type="entry name" value="Bacterial muramidases"/>
    <property type="match status" value="1"/>
</dbReference>
<protein>
    <submittedName>
        <fullName evidence="6">Soluble lytic murein transglycosylase</fullName>
    </submittedName>
</protein>
<dbReference type="InterPro" id="IPR023346">
    <property type="entry name" value="Lysozyme-like_dom_sf"/>
</dbReference>
<name>I1YJ18_METFJ</name>
<dbReference type="InterPro" id="IPR008939">
    <property type="entry name" value="Lytic_TGlycosylase_superhlx_U"/>
</dbReference>
<dbReference type="PANTHER" id="PTHR37423">
    <property type="entry name" value="SOLUBLE LYTIC MUREIN TRANSGLYCOSYLASE-RELATED"/>
    <property type="match status" value="1"/>
</dbReference>
<organism evidence="6 7">
    <name type="scientific">Methylophaga frappieri (strain ATCC BAA-2434 / DSM 25690 / JAM7)</name>
    <dbReference type="NCBI Taxonomy" id="754477"/>
    <lineage>
        <taxon>Bacteria</taxon>
        <taxon>Pseudomonadati</taxon>
        <taxon>Pseudomonadota</taxon>
        <taxon>Gammaproteobacteria</taxon>
        <taxon>Thiotrichales</taxon>
        <taxon>Piscirickettsiaceae</taxon>
        <taxon>Methylophaga</taxon>
    </lineage>
</organism>
<evidence type="ECO:0000313" key="7">
    <source>
        <dbReference type="Proteomes" id="UP000009145"/>
    </source>
</evidence>
<dbReference type="InterPro" id="IPR000189">
    <property type="entry name" value="Transglyc_AS"/>
</dbReference>
<dbReference type="PATRIC" id="fig|754477.3.peg.1741"/>
<feature type="domain" description="Transglycosylase SLT" evidence="4">
    <location>
        <begin position="488"/>
        <end position="601"/>
    </location>
</feature>
<dbReference type="GO" id="GO:0042597">
    <property type="term" value="C:periplasmic space"/>
    <property type="evidence" value="ECO:0007669"/>
    <property type="project" value="InterPro"/>
</dbReference>
<dbReference type="STRING" id="754477.Q7C_1770"/>
<comment type="similarity">
    <text evidence="1">Belongs to the transglycosylase Slt family.</text>
</comment>
<dbReference type="SUPFAM" id="SSF48435">
    <property type="entry name" value="Bacterial muramidases"/>
    <property type="match status" value="1"/>
</dbReference>
<dbReference type="GO" id="GO:0004553">
    <property type="term" value="F:hydrolase activity, hydrolyzing O-glycosyl compounds"/>
    <property type="evidence" value="ECO:0007669"/>
    <property type="project" value="InterPro"/>
</dbReference>
<dbReference type="Pfam" id="PF01464">
    <property type="entry name" value="SLT"/>
    <property type="match status" value="1"/>
</dbReference>
<evidence type="ECO:0000256" key="2">
    <source>
        <dbReference type="ARBA" id="ARBA00022729"/>
    </source>
</evidence>
<feature type="signal peptide" evidence="3">
    <location>
        <begin position="1"/>
        <end position="27"/>
    </location>
</feature>
<evidence type="ECO:0000256" key="1">
    <source>
        <dbReference type="ARBA" id="ARBA00007734"/>
    </source>
</evidence>
<keyword evidence="2 3" id="KW-0732">Signal</keyword>
<dbReference type="PANTHER" id="PTHR37423:SF5">
    <property type="entry name" value="SOLUBLE LYTIC MUREIN TRANSGLYCOSYLASE"/>
    <property type="match status" value="1"/>
</dbReference>
<dbReference type="Proteomes" id="UP000009145">
    <property type="component" value="Chromosome"/>
</dbReference>
<dbReference type="GO" id="GO:0016020">
    <property type="term" value="C:membrane"/>
    <property type="evidence" value="ECO:0007669"/>
    <property type="project" value="InterPro"/>
</dbReference>
<reference evidence="6 7" key="1">
    <citation type="journal article" date="2012" name="J. Bacteriol.">
        <title>Complete genome sequences of Methylophaga sp. strain JAM1 and Methylophaga sp. strain JAM7.</title>
        <authorList>
            <person name="Villeneuve C."/>
            <person name="Martineau C."/>
            <person name="Mauffrey F."/>
            <person name="Villemur R."/>
        </authorList>
    </citation>
    <scope>NUCLEOTIDE SEQUENCE [LARGE SCALE GENOMIC DNA]</scope>
    <source>
        <strain evidence="6 7">JAM7</strain>
    </source>
</reference>